<evidence type="ECO:0000313" key="2">
    <source>
        <dbReference type="Proteomes" id="UP001151760"/>
    </source>
</evidence>
<protein>
    <submittedName>
        <fullName evidence="1">Ribonuclease H-like domain-containing protein</fullName>
    </submittedName>
</protein>
<dbReference type="EMBL" id="BQNB010015490">
    <property type="protein sequence ID" value="GJT40614.1"/>
    <property type="molecule type" value="Genomic_DNA"/>
</dbReference>
<evidence type="ECO:0000313" key="1">
    <source>
        <dbReference type="EMBL" id="GJT40614.1"/>
    </source>
</evidence>
<organism evidence="1 2">
    <name type="scientific">Tanacetum coccineum</name>
    <dbReference type="NCBI Taxonomy" id="301880"/>
    <lineage>
        <taxon>Eukaryota</taxon>
        <taxon>Viridiplantae</taxon>
        <taxon>Streptophyta</taxon>
        <taxon>Embryophyta</taxon>
        <taxon>Tracheophyta</taxon>
        <taxon>Spermatophyta</taxon>
        <taxon>Magnoliopsida</taxon>
        <taxon>eudicotyledons</taxon>
        <taxon>Gunneridae</taxon>
        <taxon>Pentapetalae</taxon>
        <taxon>asterids</taxon>
        <taxon>campanulids</taxon>
        <taxon>Asterales</taxon>
        <taxon>Asteraceae</taxon>
        <taxon>Asteroideae</taxon>
        <taxon>Anthemideae</taxon>
        <taxon>Anthemidinae</taxon>
        <taxon>Tanacetum</taxon>
    </lineage>
</organism>
<reference evidence="1" key="1">
    <citation type="journal article" date="2022" name="Int. J. Mol. Sci.">
        <title>Draft Genome of Tanacetum Coccineum: Genomic Comparison of Closely Related Tanacetum-Family Plants.</title>
        <authorList>
            <person name="Yamashiro T."/>
            <person name="Shiraishi A."/>
            <person name="Nakayama K."/>
            <person name="Satake H."/>
        </authorList>
    </citation>
    <scope>NUCLEOTIDE SEQUENCE</scope>
</reference>
<accession>A0ABQ5DUV6</accession>
<name>A0ABQ5DUV6_9ASTR</name>
<gene>
    <name evidence="1" type="ORF">Tco_0940479</name>
</gene>
<keyword evidence="2" id="KW-1185">Reference proteome</keyword>
<dbReference type="Proteomes" id="UP001151760">
    <property type="component" value="Unassembled WGS sequence"/>
</dbReference>
<proteinExistence type="predicted"/>
<reference evidence="1" key="2">
    <citation type="submission" date="2022-01" db="EMBL/GenBank/DDBJ databases">
        <authorList>
            <person name="Yamashiro T."/>
            <person name="Shiraishi A."/>
            <person name="Satake H."/>
            <person name="Nakayama K."/>
        </authorList>
    </citation>
    <scope>NUCLEOTIDE SEQUENCE</scope>
</reference>
<comment type="caution">
    <text evidence="1">The sequence shown here is derived from an EMBL/GenBank/DDBJ whole genome shotgun (WGS) entry which is preliminary data.</text>
</comment>
<sequence length="127" mass="14574">MTWHYDVTLNSQMPPVIYNVKIYILLRVICLIRILNENITRSSGEAEYRGVDNAVAETCSLRNLLRELHTPLSSAMLVYYDNVIVLHVHSRYLNVDIFTKGLPSVLFEEFRIGLSVRCFHAQTAGEC</sequence>